<name>A0A2W7R261_9BACT</name>
<protein>
    <submittedName>
        <fullName evidence="2">Phospholipid N-methyltransferase</fullName>
    </submittedName>
</protein>
<dbReference type="GO" id="GO:0032259">
    <property type="term" value="P:methylation"/>
    <property type="evidence" value="ECO:0007669"/>
    <property type="project" value="UniProtKB-KW"/>
</dbReference>
<comment type="caution">
    <text evidence="2">The sequence shown here is derived from an EMBL/GenBank/DDBJ whole genome shotgun (WGS) entry which is preliminary data.</text>
</comment>
<accession>A0A2W7R261</accession>
<dbReference type="InterPro" id="IPR013217">
    <property type="entry name" value="Methyltransf_12"/>
</dbReference>
<feature type="domain" description="Methyltransferase type 12" evidence="1">
    <location>
        <begin position="44"/>
        <end position="141"/>
    </location>
</feature>
<dbReference type="GO" id="GO:0008168">
    <property type="term" value="F:methyltransferase activity"/>
    <property type="evidence" value="ECO:0007669"/>
    <property type="project" value="UniProtKB-KW"/>
</dbReference>
<dbReference type="SUPFAM" id="SSF53335">
    <property type="entry name" value="S-adenosyl-L-methionine-dependent methyltransferases"/>
    <property type="match status" value="1"/>
</dbReference>
<evidence type="ECO:0000313" key="2">
    <source>
        <dbReference type="EMBL" id="PZX54868.1"/>
    </source>
</evidence>
<dbReference type="EMBL" id="QKZT01000004">
    <property type="protein sequence ID" value="PZX54868.1"/>
    <property type="molecule type" value="Genomic_DNA"/>
</dbReference>
<keyword evidence="2" id="KW-0489">Methyltransferase</keyword>
<dbReference type="RefSeq" id="WP_111317398.1">
    <property type="nucleotide sequence ID" value="NZ_QKZT01000004.1"/>
</dbReference>
<reference evidence="2 3" key="1">
    <citation type="submission" date="2018-06" db="EMBL/GenBank/DDBJ databases">
        <title>Genomic Encyclopedia of Archaeal and Bacterial Type Strains, Phase II (KMG-II): from individual species to whole genera.</title>
        <authorList>
            <person name="Goeker M."/>
        </authorList>
    </citation>
    <scope>NUCLEOTIDE SEQUENCE [LARGE SCALE GENOMIC DNA]</scope>
    <source>
        <strain evidence="2 3">DSM 19830</strain>
    </source>
</reference>
<dbReference type="AlphaFoldDB" id="A0A2W7R261"/>
<keyword evidence="3" id="KW-1185">Reference proteome</keyword>
<sequence length="180" mass="19990">MSKSDLLLELYSNLSTTGAVAFSSKTLVKKMLTHVDFKGAKLIIELGGGDGSITKGIVEKLDPNTELLVFEISKSFCSSMEKLFPQENVRIINDSAENIGEYLQGRKADYVLSSLPFSFIAPEVRDQILSQSKSALTQSGSFIQGCYSYLLKNLFKKHFERVNTSFTLKNLPPAFVMVCR</sequence>
<dbReference type="InterPro" id="IPR029063">
    <property type="entry name" value="SAM-dependent_MTases_sf"/>
</dbReference>
<dbReference type="Gene3D" id="3.40.50.150">
    <property type="entry name" value="Vaccinia Virus protein VP39"/>
    <property type="match status" value="1"/>
</dbReference>
<dbReference type="OrthoDB" id="9805585at2"/>
<dbReference type="Proteomes" id="UP000248882">
    <property type="component" value="Unassembled WGS sequence"/>
</dbReference>
<organism evidence="2 3">
    <name type="scientific">Algoriphagus chordae</name>
    <dbReference type="NCBI Taxonomy" id="237019"/>
    <lineage>
        <taxon>Bacteria</taxon>
        <taxon>Pseudomonadati</taxon>
        <taxon>Bacteroidota</taxon>
        <taxon>Cytophagia</taxon>
        <taxon>Cytophagales</taxon>
        <taxon>Cyclobacteriaceae</taxon>
        <taxon>Algoriphagus</taxon>
    </lineage>
</organism>
<evidence type="ECO:0000313" key="3">
    <source>
        <dbReference type="Proteomes" id="UP000248882"/>
    </source>
</evidence>
<keyword evidence="2" id="KW-0808">Transferase</keyword>
<dbReference type="Pfam" id="PF08242">
    <property type="entry name" value="Methyltransf_12"/>
    <property type="match status" value="1"/>
</dbReference>
<gene>
    <name evidence="2" type="ORF">LV85_01206</name>
</gene>
<evidence type="ECO:0000259" key="1">
    <source>
        <dbReference type="Pfam" id="PF08242"/>
    </source>
</evidence>
<proteinExistence type="predicted"/>